<dbReference type="eggNOG" id="ENOG5033EB2">
    <property type="taxonomic scope" value="Bacteria"/>
</dbReference>
<dbReference type="Pfam" id="PF14371">
    <property type="entry name" value="DUF4412"/>
    <property type="match status" value="1"/>
</dbReference>
<accession>G0J573</accession>
<dbReference type="EMBL" id="CP002955">
    <property type="protein sequence ID" value="AEL26757.1"/>
    <property type="molecule type" value="Genomic_DNA"/>
</dbReference>
<evidence type="ECO:0000313" key="4">
    <source>
        <dbReference type="Proteomes" id="UP000001635"/>
    </source>
</evidence>
<proteinExistence type="predicted"/>
<gene>
    <name evidence="3" type="ordered locus">Cycma_3029</name>
</gene>
<feature type="domain" description="DUF4412" evidence="2">
    <location>
        <begin position="144"/>
        <end position="300"/>
    </location>
</feature>
<dbReference type="RefSeq" id="WP_014021047.1">
    <property type="nucleotide sequence ID" value="NC_015914.1"/>
</dbReference>
<dbReference type="KEGG" id="cmr:Cycma_3029"/>
<dbReference type="OrthoDB" id="1524221at2"/>
<reference evidence="4" key="1">
    <citation type="submission" date="2011-07" db="EMBL/GenBank/DDBJ databases">
        <title>The complete genome of Cyclobacterium marinum DSM 745.</title>
        <authorList>
            <person name="Lucas S."/>
            <person name="Han J."/>
            <person name="Lapidus A."/>
            <person name="Bruce D."/>
            <person name="Goodwin L."/>
            <person name="Pitluck S."/>
            <person name="Peters L."/>
            <person name="Kyrpides N."/>
            <person name="Mavromatis K."/>
            <person name="Ivanova N."/>
            <person name="Ovchinnikova G."/>
            <person name="Chertkov O."/>
            <person name="Detter J.C."/>
            <person name="Tapia R."/>
            <person name="Han C."/>
            <person name="Land M."/>
            <person name="Hauser L."/>
            <person name="Markowitz V."/>
            <person name="Cheng J.-F."/>
            <person name="Hugenholtz P."/>
            <person name="Woyke T."/>
            <person name="Wu D."/>
            <person name="Tindall B."/>
            <person name="Schuetze A."/>
            <person name="Brambilla E."/>
            <person name="Klenk H.-P."/>
            <person name="Eisen J.A."/>
        </authorList>
    </citation>
    <scope>NUCLEOTIDE SEQUENCE [LARGE SCALE GENOMIC DNA]</scope>
    <source>
        <strain evidence="4">ATCC 25205 / DSM 745 / LMG 13164 / NCIMB 1802</strain>
    </source>
</reference>
<evidence type="ECO:0000313" key="3">
    <source>
        <dbReference type="EMBL" id="AEL26757.1"/>
    </source>
</evidence>
<dbReference type="InterPro" id="IPR025524">
    <property type="entry name" value="DUF4412"/>
</dbReference>
<dbReference type="AlphaFoldDB" id="G0J573"/>
<sequence length="319" mass="35926">MNFKSLFILLISLSFLSYDAHSQLLRKIKRAASQGVSRAVEKTVEKEVEKATQRQLEKTFRNLYGDLGENTEGDTTGQGGSSNGTTYDFSKVMGSINMNVDTESEYSFTGLAVIEIKSTNKKGKEEDPVNFNSFLTDNSEYYGMEFIDPEGKNDSEKSIIIMDHKNNATVILVENEEEKSSMAFGMDYGGMMDNYPVDNDGNSLGNGTFEKTGNTKEILGYTCEEYRMESEDSEGTYWISKEPVEGLEGFWSKNSPLITKKMKEQNSSYFTSFPDGNIMEMYFTDNDEGVSSQMKIIKIDTNQPRSFELADYPNPMKAN</sequence>
<dbReference type="STRING" id="880070.Cycma_3029"/>
<protein>
    <recommendedName>
        <fullName evidence="2">DUF4412 domain-containing protein</fullName>
    </recommendedName>
</protein>
<feature type="region of interest" description="Disordered" evidence="1">
    <location>
        <begin position="65"/>
        <end position="84"/>
    </location>
</feature>
<keyword evidence="4" id="KW-1185">Reference proteome</keyword>
<dbReference type="Proteomes" id="UP000001635">
    <property type="component" value="Chromosome"/>
</dbReference>
<evidence type="ECO:0000256" key="1">
    <source>
        <dbReference type="SAM" id="MobiDB-lite"/>
    </source>
</evidence>
<name>G0J573_CYCMS</name>
<dbReference type="HOGENOM" id="CLU_890626_0_0_10"/>
<evidence type="ECO:0000259" key="2">
    <source>
        <dbReference type="Pfam" id="PF14371"/>
    </source>
</evidence>
<organism evidence="3 4">
    <name type="scientific">Cyclobacterium marinum (strain ATCC 25205 / DSM 745 / LMG 13164 / NCIMB 1802)</name>
    <name type="common">Flectobacillus marinus</name>
    <dbReference type="NCBI Taxonomy" id="880070"/>
    <lineage>
        <taxon>Bacteria</taxon>
        <taxon>Pseudomonadati</taxon>
        <taxon>Bacteroidota</taxon>
        <taxon>Cytophagia</taxon>
        <taxon>Cytophagales</taxon>
        <taxon>Cyclobacteriaceae</taxon>
        <taxon>Cyclobacterium</taxon>
    </lineage>
</organism>